<proteinExistence type="predicted"/>
<dbReference type="GO" id="GO:0003676">
    <property type="term" value="F:nucleic acid binding"/>
    <property type="evidence" value="ECO:0007669"/>
    <property type="project" value="InterPro"/>
</dbReference>
<dbReference type="EMBL" id="CP060812">
    <property type="protein sequence ID" value="QQN89753.1"/>
    <property type="molecule type" value="Genomic_DNA"/>
</dbReference>
<dbReference type="Proteomes" id="UP000596079">
    <property type="component" value="Plasmid pXM9F202-2-186k"/>
</dbReference>
<name>A0A7T7WLZ4_9GAMM</name>
<evidence type="ECO:0000313" key="3">
    <source>
        <dbReference type="Proteomes" id="UP000596079"/>
    </source>
</evidence>
<geneLocation type="plasmid" evidence="2 3">
    <name>pXM9F202-2-186k</name>
</geneLocation>
<dbReference type="InterPro" id="IPR036397">
    <property type="entry name" value="RNaseH_sf"/>
</dbReference>
<protein>
    <submittedName>
        <fullName evidence="2">Transposase</fullName>
    </submittedName>
</protein>
<accession>A0A7T7WLZ4</accession>
<feature type="domain" description="Tc1-like transposase DDE" evidence="1">
    <location>
        <begin position="2"/>
        <end position="36"/>
    </location>
</feature>
<evidence type="ECO:0000259" key="1">
    <source>
        <dbReference type="Pfam" id="PF13358"/>
    </source>
</evidence>
<dbReference type="Pfam" id="PF13358">
    <property type="entry name" value="DDE_3"/>
    <property type="match status" value="1"/>
</dbReference>
<organism evidence="2 3">
    <name type="scientific">Acinetobacter variabilis</name>
    <dbReference type="NCBI Taxonomy" id="70346"/>
    <lineage>
        <taxon>Bacteria</taxon>
        <taxon>Pseudomonadati</taxon>
        <taxon>Pseudomonadota</taxon>
        <taxon>Gammaproteobacteria</taxon>
        <taxon>Moraxellales</taxon>
        <taxon>Moraxellaceae</taxon>
        <taxon>Acinetobacter</taxon>
    </lineage>
</organism>
<gene>
    <name evidence="2" type="ORF">IAQ69_15470</name>
</gene>
<dbReference type="InterPro" id="IPR038717">
    <property type="entry name" value="Tc1-like_DDE_dom"/>
</dbReference>
<dbReference type="AlphaFoldDB" id="A0A7T7WLZ4"/>
<dbReference type="Gene3D" id="3.30.420.10">
    <property type="entry name" value="Ribonuclease H-like superfamily/Ribonuclease H"/>
    <property type="match status" value="1"/>
</dbReference>
<keyword evidence="2" id="KW-0614">Plasmid</keyword>
<evidence type="ECO:0000313" key="2">
    <source>
        <dbReference type="EMBL" id="QQN89753.1"/>
    </source>
</evidence>
<reference evidence="2 3" key="1">
    <citation type="submission" date="2020-08" db="EMBL/GenBank/DDBJ databases">
        <title>Emergence of ISAba1-mediated novel tet(X) in Acinetobacter variabilis from a chicken farm.</title>
        <authorList>
            <person name="Peng K."/>
            <person name="Li R."/>
        </authorList>
    </citation>
    <scope>NUCLEOTIDE SEQUENCE [LARGE SCALE GENOMIC DNA]</scope>
    <source>
        <strain evidence="2 3">XM9F202-2</strain>
        <plasmid evidence="2 3">pXM9F202-2-186k</plasmid>
    </source>
</reference>
<sequence>MIDNATFHKGKRLQELLQKAGHYLVWLPKYSPDLNPELVSSAA</sequence>